<dbReference type="Gene3D" id="3.30.360.10">
    <property type="entry name" value="Dihydrodipicolinate Reductase, domain 2"/>
    <property type="match status" value="1"/>
</dbReference>
<name>A0A2H0CV41_9BACT</name>
<dbReference type="InterPro" id="IPR055170">
    <property type="entry name" value="GFO_IDH_MocA-like_dom"/>
</dbReference>
<dbReference type="GO" id="GO:0000166">
    <property type="term" value="F:nucleotide binding"/>
    <property type="evidence" value="ECO:0007669"/>
    <property type="project" value="InterPro"/>
</dbReference>
<protein>
    <recommendedName>
        <fullName evidence="5">Oxidoreductase</fullName>
    </recommendedName>
</protein>
<proteinExistence type="predicted"/>
<dbReference type="Proteomes" id="UP000230638">
    <property type="component" value="Unassembled WGS sequence"/>
</dbReference>
<dbReference type="SUPFAM" id="SSF51735">
    <property type="entry name" value="NAD(P)-binding Rossmann-fold domains"/>
    <property type="match status" value="1"/>
</dbReference>
<evidence type="ECO:0000259" key="1">
    <source>
        <dbReference type="Pfam" id="PF01408"/>
    </source>
</evidence>
<feature type="domain" description="Gfo/Idh/MocA-like oxidoreductase N-terminal" evidence="1">
    <location>
        <begin position="2"/>
        <end position="122"/>
    </location>
</feature>
<gene>
    <name evidence="3" type="ORF">COW88_00855</name>
</gene>
<accession>A0A2H0CV41</accession>
<dbReference type="EMBL" id="PCTL01000007">
    <property type="protein sequence ID" value="PIP73767.1"/>
    <property type="molecule type" value="Genomic_DNA"/>
</dbReference>
<reference evidence="3 4" key="1">
    <citation type="submission" date="2017-09" db="EMBL/GenBank/DDBJ databases">
        <title>Depth-based differentiation of microbial function through sediment-hosted aquifers and enrichment of novel symbionts in the deep terrestrial subsurface.</title>
        <authorList>
            <person name="Probst A.J."/>
            <person name="Ladd B."/>
            <person name="Jarett J.K."/>
            <person name="Geller-Mcgrath D.E."/>
            <person name="Sieber C.M."/>
            <person name="Emerson J.B."/>
            <person name="Anantharaman K."/>
            <person name="Thomas B.C."/>
            <person name="Malmstrom R."/>
            <person name="Stieglmeier M."/>
            <person name="Klingl A."/>
            <person name="Woyke T."/>
            <person name="Ryan C.M."/>
            <person name="Banfield J.F."/>
        </authorList>
    </citation>
    <scope>NUCLEOTIDE SEQUENCE [LARGE SCALE GENOMIC DNA]</scope>
    <source>
        <strain evidence="3">CG22_combo_CG10-13_8_21_14_all_47_15</strain>
    </source>
</reference>
<dbReference type="Pfam" id="PF22725">
    <property type="entry name" value="GFO_IDH_MocA_C3"/>
    <property type="match status" value="1"/>
</dbReference>
<evidence type="ECO:0000259" key="2">
    <source>
        <dbReference type="Pfam" id="PF22725"/>
    </source>
</evidence>
<feature type="domain" description="GFO/IDH/MocA-like oxidoreductase" evidence="2">
    <location>
        <begin position="133"/>
        <end position="256"/>
    </location>
</feature>
<dbReference type="PANTHER" id="PTHR43377">
    <property type="entry name" value="BILIVERDIN REDUCTASE A"/>
    <property type="match status" value="1"/>
</dbReference>
<dbReference type="InterPro" id="IPR036291">
    <property type="entry name" value="NAD(P)-bd_dom_sf"/>
</dbReference>
<evidence type="ECO:0000313" key="4">
    <source>
        <dbReference type="Proteomes" id="UP000230638"/>
    </source>
</evidence>
<organism evidence="3 4">
    <name type="scientific">Candidatus Lloydbacteria bacterium CG22_combo_CG10-13_8_21_14_all_47_15</name>
    <dbReference type="NCBI Taxonomy" id="1974635"/>
    <lineage>
        <taxon>Bacteria</taxon>
        <taxon>Candidatus Lloydiibacteriota</taxon>
    </lineage>
</organism>
<dbReference type="AlphaFoldDB" id="A0A2H0CV41"/>
<dbReference type="PANTHER" id="PTHR43377:SF1">
    <property type="entry name" value="BILIVERDIN REDUCTASE A"/>
    <property type="match status" value="1"/>
</dbReference>
<dbReference type="InterPro" id="IPR000683">
    <property type="entry name" value="Gfo/Idh/MocA-like_OxRdtase_N"/>
</dbReference>
<evidence type="ECO:0008006" key="5">
    <source>
        <dbReference type="Google" id="ProtNLM"/>
    </source>
</evidence>
<dbReference type="Gene3D" id="3.40.50.720">
    <property type="entry name" value="NAD(P)-binding Rossmann-like Domain"/>
    <property type="match status" value="1"/>
</dbReference>
<dbReference type="InterPro" id="IPR051450">
    <property type="entry name" value="Gfo/Idh/MocA_Oxidoreductases"/>
</dbReference>
<evidence type="ECO:0000313" key="3">
    <source>
        <dbReference type="EMBL" id="PIP73767.1"/>
    </source>
</evidence>
<comment type="caution">
    <text evidence="3">The sequence shown here is derived from an EMBL/GenBank/DDBJ whole genome shotgun (WGS) entry which is preliminary data.</text>
</comment>
<sequence>MKFLICGLGSIGKRMAENLEQLGYQCGEIGFYRTRKGTPNFGDDFIKSHRAKHPIFHDIASALRQKPEVVFVMNPTSLHIPTAIAAAEAGCHLFITKPLSHTIRDVSRLMELVDEKKLVTCVSYQLRFHPLLMQVKEWLDAKKIGSIVCVEAELSERITNLHPWEDYRRSYISRTDLGGGVILSFSHEIDCLYWLFGKPLWVFTSGGTLGNLGIDTEDVAKSIIQFPRDILASLHLDFLKKPTKRFLEITGEKGRIHVDYFGEKAELWNLDGTRDAMIVTSGYERNTMHLDELKHFLRCVENREQPSVNLAQGKDVLEICLAMKQSLQAKSPVPI</sequence>
<dbReference type="SUPFAM" id="SSF55347">
    <property type="entry name" value="Glyceraldehyde-3-phosphate dehydrogenase-like, C-terminal domain"/>
    <property type="match status" value="1"/>
</dbReference>
<dbReference type="Pfam" id="PF01408">
    <property type="entry name" value="GFO_IDH_MocA"/>
    <property type="match status" value="1"/>
</dbReference>